<dbReference type="Gene3D" id="2.60.120.10">
    <property type="entry name" value="Jelly Rolls"/>
    <property type="match status" value="1"/>
</dbReference>
<evidence type="ECO:0000256" key="6">
    <source>
        <dbReference type="ARBA" id="ARBA00023136"/>
    </source>
</evidence>
<feature type="compositionally biased region" description="Acidic residues" evidence="7">
    <location>
        <begin position="943"/>
        <end position="965"/>
    </location>
</feature>
<feature type="transmembrane region" description="Helical" evidence="8">
    <location>
        <begin position="410"/>
        <end position="432"/>
    </location>
</feature>
<dbReference type="RefSeq" id="XP_001033141.2">
    <property type="nucleotide sequence ID" value="XM_001033141.2"/>
</dbReference>
<evidence type="ECO:0000313" key="11">
    <source>
        <dbReference type="Proteomes" id="UP000009168"/>
    </source>
</evidence>
<dbReference type="InterPro" id="IPR051413">
    <property type="entry name" value="K/Na_HCN_channel"/>
</dbReference>
<dbReference type="InParanoid" id="I7MGU7"/>
<feature type="compositionally biased region" description="Basic and acidic residues" evidence="7">
    <location>
        <begin position="192"/>
        <end position="213"/>
    </location>
</feature>
<organism evidence="10 11">
    <name type="scientific">Tetrahymena thermophila (strain SB210)</name>
    <dbReference type="NCBI Taxonomy" id="312017"/>
    <lineage>
        <taxon>Eukaryota</taxon>
        <taxon>Sar</taxon>
        <taxon>Alveolata</taxon>
        <taxon>Ciliophora</taxon>
        <taxon>Intramacronucleata</taxon>
        <taxon>Oligohymenophorea</taxon>
        <taxon>Hymenostomatida</taxon>
        <taxon>Tetrahymenina</taxon>
        <taxon>Tetrahymenidae</taxon>
        <taxon>Tetrahymena</taxon>
    </lineage>
</organism>
<dbReference type="InterPro" id="IPR005821">
    <property type="entry name" value="Ion_trans_dom"/>
</dbReference>
<reference evidence="11" key="1">
    <citation type="journal article" date="2006" name="PLoS Biol.">
        <title>Macronuclear genome sequence of the ciliate Tetrahymena thermophila, a model eukaryote.</title>
        <authorList>
            <person name="Eisen J.A."/>
            <person name="Coyne R.S."/>
            <person name="Wu M."/>
            <person name="Wu D."/>
            <person name="Thiagarajan M."/>
            <person name="Wortman J.R."/>
            <person name="Badger J.H."/>
            <person name="Ren Q."/>
            <person name="Amedeo P."/>
            <person name="Jones K.M."/>
            <person name="Tallon L.J."/>
            <person name="Delcher A.L."/>
            <person name="Salzberg S.L."/>
            <person name="Silva J.C."/>
            <person name="Haas B.J."/>
            <person name="Majoros W.H."/>
            <person name="Farzad M."/>
            <person name="Carlton J.M."/>
            <person name="Smith R.K. Jr."/>
            <person name="Garg J."/>
            <person name="Pearlman R.E."/>
            <person name="Karrer K.M."/>
            <person name="Sun L."/>
            <person name="Manning G."/>
            <person name="Elde N.C."/>
            <person name="Turkewitz A.P."/>
            <person name="Asai D.J."/>
            <person name="Wilkes D.E."/>
            <person name="Wang Y."/>
            <person name="Cai H."/>
            <person name="Collins K."/>
            <person name="Stewart B.A."/>
            <person name="Lee S.R."/>
            <person name="Wilamowska K."/>
            <person name="Weinberg Z."/>
            <person name="Ruzzo W.L."/>
            <person name="Wloga D."/>
            <person name="Gaertig J."/>
            <person name="Frankel J."/>
            <person name="Tsao C.-C."/>
            <person name="Gorovsky M.A."/>
            <person name="Keeling P.J."/>
            <person name="Waller R.F."/>
            <person name="Patron N.J."/>
            <person name="Cherry J.M."/>
            <person name="Stover N.A."/>
            <person name="Krieger C.J."/>
            <person name="del Toro C."/>
            <person name="Ryder H.F."/>
            <person name="Williamson S.C."/>
            <person name="Barbeau R.A."/>
            <person name="Hamilton E.P."/>
            <person name="Orias E."/>
        </authorList>
    </citation>
    <scope>NUCLEOTIDE SEQUENCE [LARGE SCALE GENOMIC DNA]</scope>
    <source>
        <strain evidence="11">SB210</strain>
    </source>
</reference>
<dbReference type="Gene3D" id="1.10.287.70">
    <property type="match status" value="1"/>
</dbReference>
<accession>I7MGU7</accession>
<evidence type="ECO:0000256" key="3">
    <source>
        <dbReference type="ARBA" id="ARBA00022692"/>
    </source>
</evidence>
<dbReference type="OrthoDB" id="426293at2759"/>
<dbReference type="InterPro" id="IPR000595">
    <property type="entry name" value="cNMP-bd_dom"/>
</dbReference>
<feature type="region of interest" description="Disordered" evidence="7">
    <location>
        <begin position="110"/>
        <end position="234"/>
    </location>
</feature>
<dbReference type="GO" id="GO:0005249">
    <property type="term" value="F:voltage-gated potassium channel activity"/>
    <property type="evidence" value="ECO:0007669"/>
    <property type="project" value="TreeGrafter"/>
</dbReference>
<evidence type="ECO:0000313" key="10">
    <source>
        <dbReference type="EMBL" id="EAR85478.2"/>
    </source>
</evidence>
<keyword evidence="3 8" id="KW-0812">Transmembrane</keyword>
<evidence type="ECO:0000256" key="4">
    <source>
        <dbReference type="ARBA" id="ARBA00022989"/>
    </source>
</evidence>
<feature type="compositionally biased region" description="Basic and acidic residues" evidence="7">
    <location>
        <begin position="224"/>
        <end position="234"/>
    </location>
</feature>
<dbReference type="PANTHER" id="PTHR45689">
    <property type="entry name" value="I[[H]] CHANNEL, ISOFORM E"/>
    <property type="match status" value="1"/>
</dbReference>
<dbReference type="Gene3D" id="1.10.287.630">
    <property type="entry name" value="Helix hairpin bin"/>
    <property type="match status" value="1"/>
</dbReference>
<dbReference type="InterPro" id="IPR018490">
    <property type="entry name" value="cNMP-bd_dom_sf"/>
</dbReference>
<feature type="transmembrane region" description="Helical" evidence="8">
    <location>
        <begin position="588"/>
        <end position="607"/>
    </location>
</feature>
<dbReference type="PANTHER" id="PTHR45689:SF5">
    <property type="entry name" value="I[[H]] CHANNEL, ISOFORM E"/>
    <property type="match status" value="1"/>
</dbReference>
<dbReference type="PROSITE" id="PS50042">
    <property type="entry name" value="CNMP_BINDING_3"/>
    <property type="match status" value="1"/>
</dbReference>
<feature type="transmembrane region" description="Helical" evidence="8">
    <location>
        <begin position="619"/>
        <end position="644"/>
    </location>
</feature>
<dbReference type="SUPFAM" id="SSF81324">
    <property type="entry name" value="Voltage-gated potassium channels"/>
    <property type="match status" value="1"/>
</dbReference>
<name>I7MGU7_TETTS</name>
<dbReference type="InterPro" id="IPR014710">
    <property type="entry name" value="RmlC-like_jellyroll"/>
</dbReference>
<dbReference type="CDD" id="cd00038">
    <property type="entry name" value="CAP_ED"/>
    <property type="match status" value="1"/>
</dbReference>
<feature type="compositionally biased region" description="Polar residues" evidence="7">
    <location>
        <begin position="116"/>
        <end position="130"/>
    </location>
</feature>
<dbReference type="GeneID" id="7830656"/>
<dbReference type="KEGG" id="tet:TTHERM_00442280"/>
<keyword evidence="2" id="KW-0813">Transport</keyword>
<evidence type="ECO:0000256" key="1">
    <source>
        <dbReference type="ARBA" id="ARBA00004141"/>
    </source>
</evidence>
<evidence type="ECO:0000256" key="2">
    <source>
        <dbReference type="ARBA" id="ARBA00022448"/>
    </source>
</evidence>
<sequence>MSFQISAFQMANDESKIESSTQKNISNIFSGQNSILNGGDITEDLRLGQNKRQNLFLDELNSFKMSQVNNQRQLDDENIEFDEEYQFEDQKMKMAQLKQISSFFNSTELYKHSDKSPSQNEVQIDNSQLSPRRKSIVSEKNQKKHDYIQSPTKDMQKSHPSSSSSNSQSSSDTDKNNDNSPSNQQKKFGNKRRQDQSRNEYRSKSAKRIDKDGGNSVIFRKKKGENSSRFNDREGSISRYFDPLKKNKTSMFMYDDQSVNNISAQMQNLSTNKQNLKRRMSSRRQLNHKAVWNMKAFSIIMFINKLIFSLKRALIFTRPHLLTTLQLNLINDKSARDVGEGWGTRDDKLQKIIEKGVQQNEFFGKFTKRYKIIRKAFKKKCKILTQLHVNIENLAKKINKKIPLFDPMSLWMSIWEILIFLVTCFNFVYIPFDYSFDMTNSALNDLYFHKISPIIYFSDIVIRFNTSYFHRGYLVQERQKIVKNYLLNLFLIDLITTFSLSSDFFNFSGSRLIFFARIFYFSKILDKMMEQIMLNSKLAAIVSLILLFAEVQFVVHIFTCAFHSLGQYELSIGNLSWLSVKQNLNSPFSQYINGFYFCTITMTTIGFGDITPQNDTEKLFVSFMSMFASGIFGYTLNFIGSILMDFKKQKEQFQQKLAEVNHYMTKHSVQSHLQSKTRKYLEYIHSEGVDKQNQPEKSLDHLSKFLREEILKDVYLKSIKSIQLFENKFCQAFKERLALRMKEQIYGPDEIIVKKGNYEIPRIYIIMKGEIELYWEVGSNKQIQSKDNEKKLKYLKEGSSFGFYEFFTQNYQSFFSAQSKGVSLIQYIQLDDFLDLLQDFENEKEIYCFVKDSVLMKKEYKMIQAPCYSCSRYDHLISECPLLFYDSNKDKIIKAYNKHFIEERKNFSRPLKRIKYQTLINCVQQTSDVCNFRDKVVFKTETDYSDSDDDDDDDYYSDEDEENEEIKDLEKKERNDDLESPARVKQLTVIESSNNDSDEESKKSKRKQPRSQTLNTAAIQLQAANSPGLANQAIINSRRGSQLGEDILRQAQQRRSLLIQGIDDKMPSMHSISRLPSIGSKANRQSFIGTQRKGTFIGSNYDNLGTINETELTGETKKAIKAQDVNQNLIKEQLYINYQLQQHQLQNQQKNENFIEDRVCQYEIYFPHNNLKNIIEEMERIKRKWRSKSIQRQRRTGLKDKLITLKQLHTLKTVFADKYDIDTNQNSPQN</sequence>
<proteinExistence type="predicted"/>
<keyword evidence="4 8" id="KW-1133">Transmembrane helix</keyword>
<evidence type="ECO:0000259" key="9">
    <source>
        <dbReference type="PROSITE" id="PS50042"/>
    </source>
</evidence>
<evidence type="ECO:0000256" key="7">
    <source>
        <dbReference type="SAM" id="MobiDB-lite"/>
    </source>
</evidence>
<dbReference type="EMBL" id="GG662665">
    <property type="protein sequence ID" value="EAR85478.2"/>
    <property type="molecule type" value="Genomic_DNA"/>
</dbReference>
<feature type="domain" description="Cyclic nucleotide-binding" evidence="9">
    <location>
        <begin position="763"/>
        <end position="837"/>
    </location>
</feature>
<feature type="compositionally biased region" description="Basic and acidic residues" evidence="7">
    <location>
        <begin position="136"/>
        <end position="147"/>
    </location>
</feature>
<evidence type="ECO:0000256" key="5">
    <source>
        <dbReference type="ARBA" id="ARBA00023065"/>
    </source>
</evidence>
<gene>
    <name evidence="10" type="ORF">TTHERM_00442280</name>
</gene>
<dbReference type="AlphaFoldDB" id="I7MGU7"/>
<dbReference type="Pfam" id="PF00027">
    <property type="entry name" value="cNMP_binding"/>
    <property type="match status" value="1"/>
</dbReference>
<dbReference type="SUPFAM" id="SSF51206">
    <property type="entry name" value="cAMP-binding domain-like"/>
    <property type="match status" value="1"/>
</dbReference>
<protein>
    <submittedName>
        <fullName evidence="10">Cation channel family protein</fullName>
    </submittedName>
</protein>
<dbReference type="GO" id="GO:0098855">
    <property type="term" value="C:HCN channel complex"/>
    <property type="evidence" value="ECO:0007669"/>
    <property type="project" value="TreeGrafter"/>
</dbReference>
<comment type="subcellular location">
    <subcellularLocation>
        <location evidence="1">Membrane</location>
        <topology evidence="1">Multi-pass membrane protein</topology>
    </subcellularLocation>
</comment>
<keyword evidence="11" id="KW-1185">Reference proteome</keyword>
<dbReference type="GO" id="GO:0003254">
    <property type="term" value="P:regulation of membrane depolarization"/>
    <property type="evidence" value="ECO:0007669"/>
    <property type="project" value="TreeGrafter"/>
</dbReference>
<dbReference type="Pfam" id="PF00520">
    <property type="entry name" value="Ion_trans"/>
    <property type="match status" value="1"/>
</dbReference>
<keyword evidence="5" id="KW-0406">Ion transport</keyword>
<feature type="compositionally biased region" description="Low complexity" evidence="7">
    <location>
        <begin position="158"/>
        <end position="171"/>
    </location>
</feature>
<dbReference type="GO" id="GO:0035725">
    <property type="term" value="P:sodium ion transmembrane transport"/>
    <property type="evidence" value="ECO:0007669"/>
    <property type="project" value="TreeGrafter"/>
</dbReference>
<keyword evidence="6 8" id="KW-0472">Membrane</keyword>
<feature type="region of interest" description="Disordered" evidence="7">
    <location>
        <begin position="943"/>
        <end position="1013"/>
    </location>
</feature>
<dbReference type="Proteomes" id="UP000009168">
    <property type="component" value="Unassembled WGS sequence"/>
</dbReference>
<feature type="compositionally biased region" description="Basic and acidic residues" evidence="7">
    <location>
        <begin position="966"/>
        <end position="982"/>
    </location>
</feature>
<dbReference type="eggNOG" id="KOG0500">
    <property type="taxonomic scope" value="Eukaryota"/>
</dbReference>
<evidence type="ECO:0000256" key="8">
    <source>
        <dbReference type="SAM" id="Phobius"/>
    </source>
</evidence>
<feature type="transmembrane region" description="Helical" evidence="8">
    <location>
        <begin position="538"/>
        <end position="568"/>
    </location>
</feature>